<feature type="domain" description="Aspartyl/Glutamyl-tRNA(Gln) amidotransferase subunit B/E catalytic" evidence="5">
    <location>
        <begin position="9"/>
        <end position="110"/>
    </location>
</feature>
<keyword evidence="2" id="KW-0547">Nucleotide-binding</keyword>
<dbReference type="GO" id="GO:0050567">
    <property type="term" value="F:glutaminyl-tRNA synthase (glutamine-hydrolyzing) activity"/>
    <property type="evidence" value="ECO:0007669"/>
    <property type="project" value="TreeGrafter"/>
</dbReference>
<dbReference type="InterPro" id="IPR006075">
    <property type="entry name" value="Asn/Gln-tRNA_Trfase_suB/E_cat"/>
</dbReference>
<sequence>MSGAEPIPTIGMEVHLHLKTHTKMFCACAVEYDAPPNSRVCPVCLGMPGVLPVMNRKAVELAIRMALALNGTIPEFAKWDRKHYYYPDLPKNYQISEYDQPLGVGEGRIQA</sequence>
<dbReference type="InterPro" id="IPR017959">
    <property type="entry name" value="Asn/Gln-tRNA_amidoTrfase_suB/E"/>
</dbReference>
<dbReference type="Pfam" id="PF02934">
    <property type="entry name" value="GatB_N"/>
    <property type="match status" value="1"/>
</dbReference>
<proteinExistence type="predicted"/>
<evidence type="ECO:0000256" key="1">
    <source>
        <dbReference type="ARBA" id="ARBA00022598"/>
    </source>
</evidence>
<dbReference type="SUPFAM" id="SSF55931">
    <property type="entry name" value="Glutamine synthetase/guanido kinase"/>
    <property type="match status" value="1"/>
</dbReference>
<dbReference type="EMBL" id="BARS01046387">
    <property type="protein sequence ID" value="GAG29193.1"/>
    <property type="molecule type" value="Genomic_DNA"/>
</dbReference>
<keyword evidence="1" id="KW-0436">Ligase</keyword>
<evidence type="ECO:0000256" key="4">
    <source>
        <dbReference type="ARBA" id="ARBA00022917"/>
    </source>
</evidence>
<keyword evidence="4" id="KW-0648">Protein biosynthesis</keyword>
<accession>X0WXL7</accession>
<dbReference type="GO" id="GO:0006412">
    <property type="term" value="P:translation"/>
    <property type="evidence" value="ECO:0007669"/>
    <property type="project" value="UniProtKB-KW"/>
</dbReference>
<dbReference type="InterPro" id="IPR014746">
    <property type="entry name" value="Gln_synth/guanido_kin_cat_dom"/>
</dbReference>
<feature type="non-terminal residue" evidence="6">
    <location>
        <position position="111"/>
    </location>
</feature>
<protein>
    <recommendedName>
        <fullName evidence="5">Aspartyl/Glutamyl-tRNA(Gln) amidotransferase subunit B/E catalytic domain-containing protein</fullName>
    </recommendedName>
</protein>
<keyword evidence="3" id="KW-0067">ATP-binding</keyword>
<dbReference type="PANTHER" id="PTHR11659:SF0">
    <property type="entry name" value="GLUTAMYL-TRNA(GLN) AMIDOTRANSFERASE SUBUNIT B, MITOCHONDRIAL"/>
    <property type="match status" value="1"/>
</dbReference>
<reference evidence="6" key="1">
    <citation type="journal article" date="2014" name="Front. Microbiol.">
        <title>High frequency of phylogenetically diverse reductive dehalogenase-homologous genes in deep subseafloor sedimentary metagenomes.</title>
        <authorList>
            <person name="Kawai M."/>
            <person name="Futagami T."/>
            <person name="Toyoda A."/>
            <person name="Takaki Y."/>
            <person name="Nishi S."/>
            <person name="Hori S."/>
            <person name="Arai W."/>
            <person name="Tsubouchi T."/>
            <person name="Morono Y."/>
            <person name="Uchiyama I."/>
            <person name="Ito T."/>
            <person name="Fujiyama A."/>
            <person name="Inagaki F."/>
            <person name="Takami H."/>
        </authorList>
    </citation>
    <scope>NUCLEOTIDE SEQUENCE</scope>
    <source>
        <strain evidence="6">Expedition CK06-06</strain>
    </source>
</reference>
<dbReference type="GO" id="GO:0070681">
    <property type="term" value="P:glutaminyl-tRNAGln biosynthesis via transamidation"/>
    <property type="evidence" value="ECO:0007669"/>
    <property type="project" value="TreeGrafter"/>
</dbReference>
<dbReference type="PANTHER" id="PTHR11659">
    <property type="entry name" value="GLUTAMYL-TRNA GLN AMIDOTRANSFERASE SUBUNIT B MITOCHONDRIAL AND PROKARYOTIC PET112-RELATED"/>
    <property type="match status" value="1"/>
</dbReference>
<name>X0WXL7_9ZZZZ</name>
<organism evidence="6">
    <name type="scientific">marine sediment metagenome</name>
    <dbReference type="NCBI Taxonomy" id="412755"/>
    <lineage>
        <taxon>unclassified sequences</taxon>
        <taxon>metagenomes</taxon>
        <taxon>ecological metagenomes</taxon>
    </lineage>
</organism>
<comment type="caution">
    <text evidence="6">The sequence shown here is derived from an EMBL/GenBank/DDBJ whole genome shotgun (WGS) entry which is preliminary data.</text>
</comment>
<dbReference type="AlphaFoldDB" id="X0WXL7"/>
<evidence type="ECO:0000313" key="6">
    <source>
        <dbReference type="EMBL" id="GAG29193.1"/>
    </source>
</evidence>
<evidence type="ECO:0000259" key="5">
    <source>
        <dbReference type="Pfam" id="PF02934"/>
    </source>
</evidence>
<evidence type="ECO:0000256" key="2">
    <source>
        <dbReference type="ARBA" id="ARBA00022741"/>
    </source>
</evidence>
<gene>
    <name evidence="6" type="ORF">S01H1_69831</name>
</gene>
<evidence type="ECO:0000256" key="3">
    <source>
        <dbReference type="ARBA" id="ARBA00022840"/>
    </source>
</evidence>
<dbReference type="GO" id="GO:0005524">
    <property type="term" value="F:ATP binding"/>
    <property type="evidence" value="ECO:0007669"/>
    <property type="project" value="UniProtKB-KW"/>
</dbReference>